<reference evidence="4 5" key="1">
    <citation type="submission" date="2017-11" db="EMBL/GenBank/DDBJ databases">
        <title>Bacillus camelliae sp. nov., isolated from pu'er tea.</title>
        <authorList>
            <person name="Niu L."/>
        </authorList>
    </citation>
    <scope>NUCLEOTIDE SEQUENCE [LARGE SCALE GENOMIC DNA]</scope>
    <source>
        <strain evidence="4 5">7578-1</strain>
    </source>
</reference>
<dbReference type="OrthoDB" id="2908547at2"/>
<dbReference type="Pfam" id="PF12161">
    <property type="entry name" value="HsdM_N"/>
    <property type="match status" value="1"/>
</dbReference>
<dbReference type="EMBL" id="PIQO01000001">
    <property type="protein sequence ID" value="PKR86845.1"/>
    <property type="molecule type" value="Genomic_DNA"/>
</dbReference>
<keyword evidence="2" id="KW-0680">Restriction system</keyword>
<evidence type="ECO:0000259" key="3">
    <source>
        <dbReference type="Pfam" id="PF12161"/>
    </source>
</evidence>
<dbReference type="InterPro" id="IPR022749">
    <property type="entry name" value="D12N6_MeTrfase_N"/>
</dbReference>
<organism evidence="4 5">
    <name type="scientific">Heyndrickxia camelliae</name>
    <dbReference type="NCBI Taxonomy" id="1707093"/>
    <lineage>
        <taxon>Bacteria</taxon>
        <taxon>Bacillati</taxon>
        <taxon>Bacillota</taxon>
        <taxon>Bacilli</taxon>
        <taxon>Bacillales</taxon>
        <taxon>Bacillaceae</taxon>
        <taxon>Heyndrickxia</taxon>
    </lineage>
</organism>
<comment type="caution">
    <text evidence="4">The sequence shown here is derived from an EMBL/GenBank/DDBJ whole genome shotgun (WGS) entry which is preliminary data.</text>
</comment>
<gene>
    <name evidence="4" type="ORF">CWO92_01980</name>
</gene>
<comment type="similarity">
    <text evidence="1">Belongs to the N(4)/N(6)-methyltransferase family.</text>
</comment>
<dbReference type="InterPro" id="IPR038333">
    <property type="entry name" value="T1MK-like_N_sf"/>
</dbReference>
<sequence>MIEMKHILEKCKLILDRHQLDFVIDMISLKLISDQFEKERIEIRNDFLVRGICEKEVDGLIEDPSYYKSKYVPKNARWNYLKMKKKQLSHCFQQALKELFLSFDKRWDICDDTVANIINIVDLCEFNVKIKSENTNDIDHLRSWIEENNIDAKKLLLYEIQSDVLNKN</sequence>
<proteinExistence type="inferred from homology"/>
<accession>A0A2N3LQJ0</accession>
<protein>
    <recommendedName>
        <fullName evidence="3">N6 adenine-specific DNA methyltransferase N-terminal domain-containing protein</fullName>
    </recommendedName>
</protein>
<evidence type="ECO:0000313" key="4">
    <source>
        <dbReference type="EMBL" id="PKR86845.1"/>
    </source>
</evidence>
<evidence type="ECO:0000313" key="5">
    <source>
        <dbReference type="Proteomes" id="UP000233440"/>
    </source>
</evidence>
<name>A0A2N3LQJ0_9BACI</name>
<keyword evidence="5" id="KW-1185">Reference proteome</keyword>
<feature type="domain" description="N6 adenine-specific DNA methyltransferase N-terminal" evidence="3">
    <location>
        <begin position="23"/>
        <end position="126"/>
    </location>
</feature>
<dbReference type="Gene3D" id="1.20.1260.30">
    <property type="match status" value="1"/>
</dbReference>
<dbReference type="RefSeq" id="WP_101352494.1">
    <property type="nucleotide sequence ID" value="NZ_PIQO01000001.1"/>
</dbReference>
<evidence type="ECO:0000256" key="1">
    <source>
        <dbReference type="ARBA" id="ARBA00006594"/>
    </source>
</evidence>
<evidence type="ECO:0000256" key="2">
    <source>
        <dbReference type="ARBA" id="ARBA00022747"/>
    </source>
</evidence>
<dbReference type="Proteomes" id="UP000233440">
    <property type="component" value="Unassembled WGS sequence"/>
</dbReference>
<dbReference type="GO" id="GO:0009307">
    <property type="term" value="P:DNA restriction-modification system"/>
    <property type="evidence" value="ECO:0007669"/>
    <property type="project" value="UniProtKB-KW"/>
</dbReference>
<dbReference type="AlphaFoldDB" id="A0A2N3LQJ0"/>